<protein>
    <submittedName>
        <fullName evidence="2">Uncharacterized protein</fullName>
    </submittedName>
</protein>
<reference evidence="2" key="2">
    <citation type="submission" date="2022-01" db="EMBL/GenBank/DDBJ databases">
        <authorList>
            <person name="Yamashiro T."/>
            <person name="Shiraishi A."/>
            <person name="Satake H."/>
            <person name="Nakayama K."/>
        </authorList>
    </citation>
    <scope>NUCLEOTIDE SEQUENCE</scope>
</reference>
<evidence type="ECO:0000256" key="1">
    <source>
        <dbReference type="SAM" id="MobiDB-lite"/>
    </source>
</evidence>
<gene>
    <name evidence="2" type="ORF">Tco_0627768</name>
</gene>
<comment type="caution">
    <text evidence="2">The sequence shown here is derived from an EMBL/GenBank/DDBJ whole genome shotgun (WGS) entry which is preliminary data.</text>
</comment>
<organism evidence="2 3">
    <name type="scientific">Tanacetum coccineum</name>
    <dbReference type="NCBI Taxonomy" id="301880"/>
    <lineage>
        <taxon>Eukaryota</taxon>
        <taxon>Viridiplantae</taxon>
        <taxon>Streptophyta</taxon>
        <taxon>Embryophyta</taxon>
        <taxon>Tracheophyta</taxon>
        <taxon>Spermatophyta</taxon>
        <taxon>Magnoliopsida</taxon>
        <taxon>eudicotyledons</taxon>
        <taxon>Gunneridae</taxon>
        <taxon>Pentapetalae</taxon>
        <taxon>asterids</taxon>
        <taxon>campanulids</taxon>
        <taxon>Asterales</taxon>
        <taxon>Asteraceae</taxon>
        <taxon>Asteroideae</taxon>
        <taxon>Anthemideae</taxon>
        <taxon>Anthemidinae</taxon>
        <taxon>Tanacetum</taxon>
    </lineage>
</organism>
<evidence type="ECO:0000313" key="3">
    <source>
        <dbReference type="Proteomes" id="UP001151760"/>
    </source>
</evidence>
<keyword evidence="3" id="KW-1185">Reference proteome</keyword>
<proteinExistence type="predicted"/>
<name>A0ABQ4WP69_9ASTR</name>
<evidence type="ECO:0000313" key="2">
    <source>
        <dbReference type="EMBL" id="GJS54406.1"/>
    </source>
</evidence>
<sequence length="77" mass="8849">MEEILKLSKKEGRLAKWTAKIRTYEISYIPRREAEGSVVKKFFGQREQVEETPDANKGGTLNLNRKLQAKSTPTPRT</sequence>
<dbReference type="EMBL" id="BQNB010008795">
    <property type="protein sequence ID" value="GJS54406.1"/>
    <property type="molecule type" value="Genomic_DNA"/>
</dbReference>
<reference evidence="2" key="1">
    <citation type="journal article" date="2022" name="Int. J. Mol. Sci.">
        <title>Draft Genome of Tanacetum Coccineum: Genomic Comparison of Closely Related Tanacetum-Family Plants.</title>
        <authorList>
            <person name="Yamashiro T."/>
            <person name="Shiraishi A."/>
            <person name="Nakayama K."/>
            <person name="Satake H."/>
        </authorList>
    </citation>
    <scope>NUCLEOTIDE SEQUENCE</scope>
</reference>
<feature type="region of interest" description="Disordered" evidence="1">
    <location>
        <begin position="46"/>
        <end position="77"/>
    </location>
</feature>
<dbReference type="Proteomes" id="UP001151760">
    <property type="component" value="Unassembled WGS sequence"/>
</dbReference>
<accession>A0ABQ4WP69</accession>
<feature type="compositionally biased region" description="Polar residues" evidence="1">
    <location>
        <begin position="59"/>
        <end position="77"/>
    </location>
</feature>